<gene>
    <name evidence="1" type="ORF">CR513_13137</name>
</gene>
<reference evidence="1" key="1">
    <citation type="submission" date="2018-05" db="EMBL/GenBank/DDBJ databases">
        <title>Draft genome of Mucuna pruriens seed.</title>
        <authorList>
            <person name="Nnadi N.E."/>
            <person name="Vos R."/>
            <person name="Hasami M.H."/>
            <person name="Devisetty U.K."/>
            <person name="Aguiy J.C."/>
        </authorList>
    </citation>
    <scope>NUCLEOTIDE SEQUENCE [LARGE SCALE GENOMIC DNA]</scope>
    <source>
        <strain evidence="1">JCA_2017</strain>
    </source>
</reference>
<accession>A0A371HKI0</accession>
<feature type="non-terminal residue" evidence="1">
    <location>
        <position position="1"/>
    </location>
</feature>
<organism evidence="1 2">
    <name type="scientific">Mucuna pruriens</name>
    <name type="common">Velvet bean</name>
    <name type="synonym">Dolichos pruriens</name>
    <dbReference type="NCBI Taxonomy" id="157652"/>
    <lineage>
        <taxon>Eukaryota</taxon>
        <taxon>Viridiplantae</taxon>
        <taxon>Streptophyta</taxon>
        <taxon>Embryophyta</taxon>
        <taxon>Tracheophyta</taxon>
        <taxon>Spermatophyta</taxon>
        <taxon>Magnoliopsida</taxon>
        <taxon>eudicotyledons</taxon>
        <taxon>Gunneridae</taxon>
        <taxon>Pentapetalae</taxon>
        <taxon>rosids</taxon>
        <taxon>fabids</taxon>
        <taxon>Fabales</taxon>
        <taxon>Fabaceae</taxon>
        <taxon>Papilionoideae</taxon>
        <taxon>50 kb inversion clade</taxon>
        <taxon>NPAAA clade</taxon>
        <taxon>indigoferoid/millettioid clade</taxon>
        <taxon>Phaseoleae</taxon>
        <taxon>Mucuna</taxon>
    </lineage>
</organism>
<dbReference type="OrthoDB" id="1431294at2759"/>
<sequence length="125" mass="14929">MAIISLPTKKEQRFQALCGTKNKRQDYEKMHSYKSSKEIWDTFTLAYKGVSQMLVHQYELFKIEDNEIIYLMLGRFQTIVNNLTSLRKTYYNYDHITKILRSLPKSWRPQVTALQASKDLMNTRR</sequence>
<dbReference type="Proteomes" id="UP000257109">
    <property type="component" value="Unassembled WGS sequence"/>
</dbReference>
<dbReference type="AlphaFoldDB" id="A0A371HKI0"/>
<keyword evidence="2" id="KW-1185">Reference proteome</keyword>
<protein>
    <submittedName>
        <fullName evidence="1">Uncharacterized protein</fullName>
    </submittedName>
</protein>
<evidence type="ECO:0000313" key="2">
    <source>
        <dbReference type="Proteomes" id="UP000257109"/>
    </source>
</evidence>
<evidence type="ECO:0000313" key="1">
    <source>
        <dbReference type="EMBL" id="RDY03306.1"/>
    </source>
</evidence>
<dbReference type="PANTHER" id="PTHR34676">
    <property type="entry name" value="DUF4219 DOMAIN-CONTAINING PROTEIN-RELATED"/>
    <property type="match status" value="1"/>
</dbReference>
<dbReference type="PANTHER" id="PTHR34676:SF27">
    <property type="entry name" value="ASPARTYL-TRNA SYNTHETASE"/>
    <property type="match status" value="1"/>
</dbReference>
<proteinExistence type="predicted"/>
<dbReference type="Pfam" id="PF14223">
    <property type="entry name" value="Retrotran_gag_2"/>
    <property type="match status" value="1"/>
</dbReference>
<name>A0A371HKI0_MUCPR</name>
<dbReference type="EMBL" id="QJKJ01002333">
    <property type="protein sequence ID" value="RDY03306.1"/>
    <property type="molecule type" value="Genomic_DNA"/>
</dbReference>
<comment type="caution">
    <text evidence="1">The sequence shown here is derived from an EMBL/GenBank/DDBJ whole genome shotgun (WGS) entry which is preliminary data.</text>
</comment>